<evidence type="ECO:0000256" key="5">
    <source>
        <dbReference type="PROSITE-ProRule" id="PRU00089"/>
    </source>
</evidence>
<dbReference type="SUPFAM" id="SSF46785">
    <property type="entry name" value="Winged helix' DNA-binding domain"/>
    <property type="match status" value="1"/>
</dbReference>
<dbReference type="FunFam" id="1.10.10.10:FF:000071">
    <property type="entry name" value="Forkhead box F1"/>
    <property type="match status" value="1"/>
</dbReference>
<dbReference type="InterPro" id="IPR036388">
    <property type="entry name" value="WH-like_DNA-bd_sf"/>
</dbReference>
<organism evidence="8 9">
    <name type="scientific">Lutzomyia longipalpis</name>
    <name type="common">Sand fly</name>
    <dbReference type="NCBI Taxonomy" id="7200"/>
    <lineage>
        <taxon>Eukaryota</taxon>
        <taxon>Metazoa</taxon>
        <taxon>Ecdysozoa</taxon>
        <taxon>Arthropoda</taxon>
        <taxon>Hexapoda</taxon>
        <taxon>Insecta</taxon>
        <taxon>Pterygota</taxon>
        <taxon>Neoptera</taxon>
        <taxon>Endopterygota</taxon>
        <taxon>Diptera</taxon>
        <taxon>Nematocera</taxon>
        <taxon>Psychodoidea</taxon>
        <taxon>Psychodidae</taxon>
        <taxon>Lutzomyia</taxon>
        <taxon>Lutzomyia</taxon>
    </lineage>
</organism>
<dbReference type="InterPro" id="IPR051770">
    <property type="entry name" value="Forkhead_box_regulator"/>
</dbReference>
<dbReference type="Gene3D" id="1.10.10.10">
    <property type="entry name" value="Winged helix-like DNA-binding domain superfamily/Winged helix DNA-binding domain"/>
    <property type="match status" value="1"/>
</dbReference>
<dbReference type="Proteomes" id="UP000092461">
    <property type="component" value="Unassembled WGS sequence"/>
</dbReference>
<evidence type="ECO:0000256" key="1">
    <source>
        <dbReference type="ARBA" id="ARBA00004123"/>
    </source>
</evidence>
<feature type="compositionally biased region" description="Polar residues" evidence="6">
    <location>
        <begin position="158"/>
        <end position="180"/>
    </location>
</feature>
<dbReference type="InterPro" id="IPR001766">
    <property type="entry name" value="Fork_head_dom"/>
</dbReference>
<accession>A0A1B0CX82</accession>
<dbReference type="GO" id="GO:0009887">
    <property type="term" value="P:animal organ morphogenesis"/>
    <property type="evidence" value="ECO:0007669"/>
    <property type="project" value="TreeGrafter"/>
</dbReference>
<sequence length="452" mass="49530">MIKSEDSVDSNSSNICHRSIPNIIMPPTNIFPPPPASGAMDRILEDKPPMTFINSHFAPNPHVSSPTSIIQSTPRITSIPSSVLCNSPQGKSPSHSLPPKFSIPSHLSPLTSSSIASSHIIASPNIKYCSSNGAEVMIHHPTAPDTSTISPATSSTNIGTHSMNGDSNLGITKKGQQTENAAPDTTKKSTNTRRPEKPNISYINMIAMAIRDSPDKMLTLSGIYAYLQSKFEFFKGSYVGWKNSVRHNLSLNECFQKVPKNAGIGKSGKGHYWTIDAKSEYMFQDESCQRRRPRGYRKRMTSAPYVKPENFYPPPSNYEPTPITDLSNCYPPFPYDYTAVPVAYENMVPYGTYSTESQYPKISHGSIQDGSPPLNQNTGQVIEYGYPFSTSSYPSENSIRVATFPTQIAPPPPVSNSGGVLMDRKGGYTAPTTLHHAVTNGDSLQPTFYENY</sequence>
<dbReference type="GO" id="GO:0000981">
    <property type="term" value="F:DNA-binding transcription factor activity, RNA polymerase II-specific"/>
    <property type="evidence" value="ECO:0007669"/>
    <property type="project" value="TreeGrafter"/>
</dbReference>
<dbReference type="GO" id="GO:0005634">
    <property type="term" value="C:nucleus"/>
    <property type="evidence" value="ECO:0007669"/>
    <property type="project" value="UniProtKB-SubCell"/>
</dbReference>
<evidence type="ECO:0000256" key="6">
    <source>
        <dbReference type="SAM" id="MobiDB-lite"/>
    </source>
</evidence>
<dbReference type="SMART" id="SM00339">
    <property type="entry name" value="FH"/>
    <property type="match status" value="1"/>
</dbReference>
<evidence type="ECO:0000256" key="3">
    <source>
        <dbReference type="ARBA" id="ARBA00023125"/>
    </source>
</evidence>
<dbReference type="EMBL" id="AJWK01033390">
    <property type="status" value="NOT_ANNOTATED_CDS"/>
    <property type="molecule type" value="Genomic_DNA"/>
</dbReference>
<dbReference type="PROSITE" id="PS50039">
    <property type="entry name" value="FORK_HEAD_3"/>
    <property type="match status" value="1"/>
</dbReference>
<evidence type="ECO:0000256" key="2">
    <source>
        <dbReference type="ARBA" id="ARBA00022473"/>
    </source>
</evidence>
<proteinExistence type="predicted"/>
<dbReference type="VEuPathDB" id="VectorBase:LLONM1_009501"/>
<dbReference type="PANTHER" id="PTHR46262:SF2">
    <property type="entry name" value="FORKHEAD BOX PROTEIN BINIOU"/>
    <property type="match status" value="1"/>
</dbReference>
<protein>
    <recommendedName>
        <fullName evidence="7">Fork-head domain-containing protein</fullName>
    </recommendedName>
</protein>
<feature type="DNA-binding region" description="Fork-head" evidence="5">
    <location>
        <begin position="197"/>
        <end position="293"/>
    </location>
</feature>
<dbReference type="Pfam" id="PF00250">
    <property type="entry name" value="Forkhead"/>
    <property type="match status" value="1"/>
</dbReference>
<dbReference type="GO" id="GO:0001710">
    <property type="term" value="P:mesodermal cell fate commitment"/>
    <property type="evidence" value="ECO:0007669"/>
    <property type="project" value="UniProtKB-ARBA"/>
</dbReference>
<feature type="region of interest" description="Disordered" evidence="6">
    <location>
        <begin position="158"/>
        <end position="198"/>
    </location>
</feature>
<keyword evidence="9" id="KW-1185">Reference proteome</keyword>
<evidence type="ECO:0000256" key="4">
    <source>
        <dbReference type="ARBA" id="ARBA00023242"/>
    </source>
</evidence>
<name>A0A1B0CX82_LUTLO</name>
<keyword evidence="3 5" id="KW-0238">DNA-binding</keyword>
<evidence type="ECO:0000259" key="7">
    <source>
        <dbReference type="PROSITE" id="PS50039"/>
    </source>
</evidence>
<reference evidence="8" key="1">
    <citation type="submission" date="2020-05" db="UniProtKB">
        <authorList>
            <consortium name="EnsemblMetazoa"/>
        </authorList>
    </citation>
    <scope>IDENTIFICATION</scope>
    <source>
        <strain evidence="8">Jacobina</strain>
    </source>
</reference>
<evidence type="ECO:0000313" key="8">
    <source>
        <dbReference type="EnsemblMetazoa" id="LLOJ009618-PA"/>
    </source>
</evidence>
<dbReference type="PANTHER" id="PTHR46262">
    <property type="entry name" value="FORKHEAD BOX PROTEIN BINIOU"/>
    <property type="match status" value="1"/>
</dbReference>
<dbReference type="PRINTS" id="PR00053">
    <property type="entry name" value="FORKHEAD"/>
</dbReference>
<dbReference type="InterPro" id="IPR036390">
    <property type="entry name" value="WH_DNA-bd_sf"/>
</dbReference>
<dbReference type="GO" id="GO:0000978">
    <property type="term" value="F:RNA polymerase II cis-regulatory region sequence-specific DNA binding"/>
    <property type="evidence" value="ECO:0007669"/>
    <property type="project" value="TreeGrafter"/>
</dbReference>
<dbReference type="AlphaFoldDB" id="A0A1B0CX82"/>
<evidence type="ECO:0000313" key="9">
    <source>
        <dbReference type="Proteomes" id="UP000092461"/>
    </source>
</evidence>
<keyword evidence="4 5" id="KW-0539">Nucleus</keyword>
<keyword evidence="2" id="KW-0217">Developmental protein</keyword>
<dbReference type="VEuPathDB" id="VectorBase:LLOJ009618"/>
<dbReference type="InterPro" id="IPR030456">
    <property type="entry name" value="TF_fork_head_CS_2"/>
</dbReference>
<feature type="domain" description="Fork-head" evidence="7">
    <location>
        <begin position="197"/>
        <end position="293"/>
    </location>
</feature>
<comment type="subcellular location">
    <subcellularLocation>
        <location evidence="1 5">Nucleus</location>
    </subcellularLocation>
</comment>
<dbReference type="PROSITE" id="PS00658">
    <property type="entry name" value="FORK_HEAD_2"/>
    <property type="match status" value="1"/>
</dbReference>
<dbReference type="EnsemblMetazoa" id="LLOJ009618-RA">
    <property type="protein sequence ID" value="LLOJ009618-PA"/>
    <property type="gene ID" value="LLOJ009618"/>
</dbReference>